<gene>
    <name evidence="2" type="ORF">LKD71_16685</name>
</gene>
<keyword evidence="1" id="KW-1133">Transmembrane helix</keyword>
<accession>A0AAE3DVQ1</accession>
<keyword evidence="1" id="KW-0812">Transmembrane</keyword>
<evidence type="ECO:0000313" key="2">
    <source>
        <dbReference type="EMBL" id="MCC2191403.1"/>
    </source>
</evidence>
<dbReference type="EMBL" id="JAJEPR010000053">
    <property type="protein sequence ID" value="MCC2191403.1"/>
    <property type="molecule type" value="Genomic_DNA"/>
</dbReference>
<feature type="transmembrane region" description="Helical" evidence="1">
    <location>
        <begin position="124"/>
        <end position="147"/>
    </location>
</feature>
<evidence type="ECO:0000313" key="3">
    <source>
        <dbReference type="Proteomes" id="UP001197875"/>
    </source>
</evidence>
<feature type="transmembrane region" description="Helical" evidence="1">
    <location>
        <begin position="234"/>
        <end position="258"/>
    </location>
</feature>
<dbReference type="RefSeq" id="WP_227616269.1">
    <property type="nucleotide sequence ID" value="NZ_JAJEPR010000053.1"/>
</dbReference>
<evidence type="ECO:0000256" key="1">
    <source>
        <dbReference type="SAM" id="Phobius"/>
    </source>
</evidence>
<reference evidence="2 3" key="1">
    <citation type="submission" date="2021-10" db="EMBL/GenBank/DDBJ databases">
        <title>Anaerobic single-cell dispensing facilitates the cultivation of human gut bacteria.</title>
        <authorList>
            <person name="Afrizal A."/>
        </authorList>
    </citation>
    <scope>NUCLEOTIDE SEQUENCE [LARGE SCALE GENOMIC DNA]</scope>
    <source>
        <strain evidence="2 3">CLA-AA-H277</strain>
    </source>
</reference>
<evidence type="ECO:0008006" key="4">
    <source>
        <dbReference type="Google" id="ProtNLM"/>
    </source>
</evidence>
<protein>
    <recommendedName>
        <fullName evidence="4">ABC-type transport system involved in multi-copper enzyme maturation, permease component</fullName>
    </recommendedName>
</protein>
<comment type="caution">
    <text evidence="2">The sequence shown here is derived from an EMBL/GenBank/DDBJ whole genome shotgun (WGS) entry which is preliminary data.</text>
</comment>
<feature type="transmembrane region" description="Helical" evidence="1">
    <location>
        <begin position="67"/>
        <end position="88"/>
    </location>
</feature>
<organism evidence="2 3">
    <name type="scientific">Fusicatenibacter faecihominis</name>
    <dbReference type="NCBI Taxonomy" id="2881276"/>
    <lineage>
        <taxon>Bacteria</taxon>
        <taxon>Bacillati</taxon>
        <taxon>Bacillota</taxon>
        <taxon>Clostridia</taxon>
        <taxon>Lachnospirales</taxon>
        <taxon>Lachnospiraceae</taxon>
        <taxon>Fusicatenibacter</taxon>
    </lineage>
</organism>
<sequence length="271" mass="29453">MVSSPVFLENIKETWKKWCGIELALCLILALLILSCVPTGESLLLGLEEYFLDPALKLVSLKLTDPSVSGTVATVFFGFWALLLPTVYTLRRAEELVAEGMESGRLIVYIATPLGREKVIRTEAFSLVFGQFAMLAVSMGAGVLFAELLRPGELEIMEFLFLGLGAFAIQFVLGAFGFLISCSGMGKKLRALFLWGLTGLSFVLYLLGNLGGILELPGNLAVFSVLRPERFGAGNGALAAAFLLLLGLVFYGFAFLIFRKKDLQFGRKGIS</sequence>
<keyword evidence="1" id="KW-0472">Membrane</keyword>
<feature type="transmembrane region" description="Helical" evidence="1">
    <location>
        <begin position="21"/>
        <end position="47"/>
    </location>
</feature>
<feature type="transmembrane region" description="Helical" evidence="1">
    <location>
        <begin position="159"/>
        <end position="180"/>
    </location>
</feature>
<dbReference type="Proteomes" id="UP001197875">
    <property type="component" value="Unassembled WGS sequence"/>
</dbReference>
<proteinExistence type="predicted"/>
<keyword evidence="3" id="KW-1185">Reference proteome</keyword>
<dbReference type="AlphaFoldDB" id="A0AAE3DVQ1"/>
<name>A0AAE3DVQ1_9FIRM</name>
<feature type="transmembrane region" description="Helical" evidence="1">
    <location>
        <begin position="192"/>
        <end position="214"/>
    </location>
</feature>